<evidence type="ECO:0000256" key="2">
    <source>
        <dbReference type="SAM" id="MobiDB-lite"/>
    </source>
</evidence>
<gene>
    <name evidence="3" type="ORF">CANARDRAFT_28542</name>
</gene>
<dbReference type="InterPro" id="IPR011893">
    <property type="entry name" value="Selenoprotein_Rdx-typ"/>
</dbReference>
<accession>A0A1E4T0H9</accession>
<dbReference type="AlphaFoldDB" id="A0A1E4T0H9"/>
<evidence type="ECO:0000256" key="1">
    <source>
        <dbReference type="ARBA" id="ARBA00023284"/>
    </source>
</evidence>
<dbReference type="InterPro" id="IPR036249">
    <property type="entry name" value="Thioredoxin-like_sf"/>
</dbReference>
<organism evidence="3 4">
    <name type="scientific">[Candida] arabinofermentans NRRL YB-2248</name>
    <dbReference type="NCBI Taxonomy" id="983967"/>
    <lineage>
        <taxon>Eukaryota</taxon>
        <taxon>Fungi</taxon>
        <taxon>Dikarya</taxon>
        <taxon>Ascomycota</taxon>
        <taxon>Saccharomycotina</taxon>
        <taxon>Pichiomycetes</taxon>
        <taxon>Pichiales</taxon>
        <taxon>Pichiaceae</taxon>
        <taxon>Ogataea</taxon>
        <taxon>Ogataea/Candida clade</taxon>
    </lineage>
</organism>
<dbReference type="PANTHER" id="PTHR36417:SF2">
    <property type="entry name" value="SELENOPROTEIN DOMAIN PROTEIN (AFU_ORTHOLOGUE AFUA_1G05220)"/>
    <property type="match status" value="1"/>
</dbReference>
<dbReference type="NCBIfam" id="TIGR02174">
    <property type="entry name" value="CXXU_selWTH"/>
    <property type="match status" value="1"/>
</dbReference>
<keyword evidence="4" id="KW-1185">Reference proteome</keyword>
<evidence type="ECO:0000313" key="4">
    <source>
        <dbReference type="Proteomes" id="UP000094801"/>
    </source>
</evidence>
<dbReference type="OrthoDB" id="60822at2759"/>
<dbReference type="PANTHER" id="PTHR36417">
    <property type="entry name" value="SELENOPROTEIN DOMAIN PROTEIN (AFU_ORTHOLOGUE AFUA_1G05220)"/>
    <property type="match status" value="1"/>
</dbReference>
<dbReference type="EMBL" id="KV453853">
    <property type="protein sequence ID" value="ODV85276.1"/>
    <property type="molecule type" value="Genomic_DNA"/>
</dbReference>
<name>A0A1E4T0H9_9ASCO</name>
<protein>
    <submittedName>
        <fullName evidence="3">Uncharacterized protein</fullName>
    </submittedName>
</protein>
<proteinExistence type="predicted"/>
<dbReference type="SUPFAM" id="SSF52833">
    <property type="entry name" value="Thioredoxin-like"/>
    <property type="match status" value="1"/>
</dbReference>
<feature type="region of interest" description="Disordered" evidence="2">
    <location>
        <begin position="146"/>
        <end position="167"/>
    </location>
</feature>
<reference evidence="4" key="1">
    <citation type="submission" date="2016-04" db="EMBL/GenBank/DDBJ databases">
        <title>Comparative genomics of biotechnologically important yeasts.</title>
        <authorList>
            <consortium name="DOE Joint Genome Institute"/>
            <person name="Riley R."/>
            <person name="Haridas S."/>
            <person name="Wolfe K.H."/>
            <person name="Lopes M.R."/>
            <person name="Hittinger C.T."/>
            <person name="Goker M."/>
            <person name="Salamov A."/>
            <person name="Wisecaver J."/>
            <person name="Long T.M."/>
            <person name="Aerts A.L."/>
            <person name="Barry K."/>
            <person name="Choi C."/>
            <person name="Clum A."/>
            <person name="Coughlan A.Y."/>
            <person name="Deshpande S."/>
            <person name="Douglass A.P."/>
            <person name="Hanson S.J."/>
            <person name="Klenk H.-P."/>
            <person name="Labutti K."/>
            <person name="Lapidus A."/>
            <person name="Lindquist E."/>
            <person name="Lipzen A."/>
            <person name="Meier-Kolthoff J.P."/>
            <person name="Ohm R.A."/>
            <person name="Otillar R.P."/>
            <person name="Pangilinan J."/>
            <person name="Peng Y."/>
            <person name="Rokas A."/>
            <person name="Rosa C.A."/>
            <person name="Scheuner C."/>
            <person name="Sibirny A.A."/>
            <person name="Slot J.C."/>
            <person name="Stielow J.B."/>
            <person name="Sun H."/>
            <person name="Kurtzman C.P."/>
            <person name="Blackwell M."/>
            <person name="Grigoriev I.V."/>
            <person name="Jeffries T.W."/>
        </authorList>
    </citation>
    <scope>NUCLEOTIDE SEQUENCE [LARGE SCALE GENOMIC DNA]</scope>
    <source>
        <strain evidence="4">NRRL YB-2248</strain>
    </source>
</reference>
<evidence type="ECO:0000313" key="3">
    <source>
        <dbReference type="EMBL" id="ODV85276.1"/>
    </source>
</evidence>
<sequence>MSTTDQLISYPLISISYCVKCKWMLRANWYQQELLQTFSSKPVELVVPTQTDTSASASDSASNEQETLLINSVLLNPSLKPGTFKIALYQSNTSEPIIIWDRTIDGGFPDSKIIKQKIRDVLLPGFHMSHLDKANKNNGLLIGQRLTSEPEPDSQQEQEQQKPSFTEQCLECKTWEG</sequence>
<dbReference type="Gene3D" id="3.40.30.10">
    <property type="entry name" value="Glutaredoxin"/>
    <property type="match status" value="1"/>
</dbReference>
<dbReference type="Proteomes" id="UP000094801">
    <property type="component" value="Unassembled WGS sequence"/>
</dbReference>
<dbReference type="Pfam" id="PF10262">
    <property type="entry name" value="Rdx"/>
    <property type="match status" value="1"/>
</dbReference>
<keyword evidence="1" id="KW-0676">Redox-active center</keyword>